<dbReference type="CDD" id="cd07067">
    <property type="entry name" value="HP_PGM_like"/>
    <property type="match status" value="1"/>
</dbReference>
<dbReference type="FunFam" id="3.40.50.1240:FF:000078">
    <property type="entry name" value="Phosphohistidine phosphatase SixA"/>
    <property type="match status" value="1"/>
</dbReference>
<gene>
    <name evidence="2" type="primary">sixA</name>
    <name evidence="2" type="ordered locus">VC0395_A1658</name>
</gene>
<dbReference type="Proteomes" id="UP000000249">
    <property type="component" value="Chromosome 1"/>
</dbReference>
<dbReference type="PANTHER" id="PTHR20935:SF1">
    <property type="entry name" value="SLL1549 PROTEIN"/>
    <property type="match status" value="1"/>
</dbReference>
<dbReference type="SMART" id="SM00855">
    <property type="entry name" value="PGAM"/>
    <property type="match status" value="1"/>
</dbReference>
<dbReference type="Gene3D" id="3.40.50.1240">
    <property type="entry name" value="Phosphoglycerate mutase-like"/>
    <property type="match status" value="1"/>
</dbReference>
<sequence>MYMKIYIMRHGEAQQFAPSDAQRALTDRGRHESEAVARACVNQRGVKGFDLVLVSPYLRAQQTWELLTDHFSAKRVETCDGITPYGQSDRVFDYLSALIEVEQLESLLLVSHLPLVGYLVSEFVADMIPPMFPTSGMICIDYDPIAQNGQPLWNVHP</sequence>
<dbReference type="GO" id="GO:0101006">
    <property type="term" value="F:protein histidine phosphatase activity"/>
    <property type="evidence" value="ECO:0007669"/>
    <property type="project" value="InterPro"/>
</dbReference>
<dbReference type="KEGG" id="vco:VC0395_A1658"/>
<dbReference type="PANTHER" id="PTHR20935">
    <property type="entry name" value="PHOSPHOGLYCERATE MUTASE-RELATED"/>
    <property type="match status" value="1"/>
</dbReference>
<dbReference type="InterPro" id="IPR013078">
    <property type="entry name" value="His_Pase_superF_clade-1"/>
</dbReference>
<dbReference type="NCBIfam" id="TIGR00249">
    <property type="entry name" value="sixA"/>
    <property type="match status" value="1"/>
</dbReference>
<organism evidence="2 3">
    <name type="scientific">Vibrio cholerae serotype O1 (strain ATCC 39541 / Classical Ogawa 395 / O395)</name>
    <dbReference type="NCBI Taxonomy" id="345073"/>
    <lineage>
        <taxon>Bacteria</taxon>
        <taxon>Pseudomonadati</taxon>
        <taxon>Pseudomonadota</taxon>
        <taxon>Gammaproteobacteria</taxon>
        <taxon>Vibrionales</taxon>
        <taxon>Vibrionaceae</taxon>
        <taxon>Vibrio</taxon>
    </lineage>
</organism>
<reference evidence="2 3" key="1">
    <citation type="submission" date="2007-03" db="EMBL/GenBank/DDBJ databases">
        <authorList>
            <person name="Heidelberg J."/>
        </authorList>
    </citation>
    <scope>NUCLEOTIDE SEQUENCE [LARGE SCALE GENOMIC DNA]</scope>
    <source>
        <strain evidence="3">ATCC 39541 / Classical Ogawa 395 / O395</strain>
    </source>
</reference>
<protein>
    <submittedName>
        <fullName evidence="2">Phosphohistidine phosphatase</fullName>
        <ecNumber evidence="2">3.1.3.-</ecNumber>
    </submittedName>
</protein>
<evidence type="ECO:0000313" key="2">
    <source>
        <dbReference type="EMBL" id="ABQ20767.1"/>
    </source>
</evidence>
<dbReference type="InterPro" id="IPR051021">
    <property type="entry name" value="Mito_Ser/Thr_phosphatase"/>
</dbReference>
<dbReference type="PATRIC" id="fig|345073.21.peg.2112"/>
<accession>A0A0H3AJQ1</accession>
<dbReference type="eggNOG" id="COG2062">
    <property type="taxonomic scope" value="Bacteria"/>
</dbReference>
<dbReference type="EC" id="3.1.3.-" evidence="2"/>
<dbReference type="EMBL" id="CP000627">
    <property type="protein sequence ID" value="ABQ20767.1"/>
    <property type="molecule type" value="Genomic_DNA"/>
</dbReference>
<keyword evidence="1 2" id="KW-0378">Hydrolase</keyword>
<evidence type="ECO:0000313" key="3">
    <source>
        <dbReference type="Proteomes" id="UP000000249"/>
    </source>
</evidence>
<dbReference type="GO" id="GO:0005737">
    <property type="term" value="C:cytoplasm"/>
    <property type="evidence" value="ECO:0007669"/>
    <property type="project" value="InterPro"/>
</dbReference>
<dbReference type="SUPFAM" id="SSF53254">
    <property type="entry name" value="Phosphoglycerate mutase-like"/>
    <property type="match status" value="1"/>
</dbReference>
<dbReference type="OrthoDB" id="92610at2"/>
<proteinExistence type="predicted"/>
<dbReference type="Pfam" id="PF00300">
    <property type="entry name" value="His_Phos_1"/>
    <property type="match status" value="1"/>
</dbReference>
<dbReference type="AlphaFoldDB" id="A0A0H3AJQ1"/>
<name>A0A0H3AJQ1_VIBC3</name>
<dbReference type="InterPro" id="IPR029033">
    <property type="entry name" value="His_PPase_superfam"/>
</dbReference>
<evidence type="ECO:0000256" key="1">
    <source>
        <dbReference type="ARBA" id="ARBA00022801"/>
    </source>
</evidence>
<dbReference type="InterPro" id="IPR004449">
    <property type="entry name" value="SixA"/>
</dbReference>
<dbReference type="KEGG" id="vcr:VC395_2185"/>